<accession>A0ABX0C572</accession>
<feature type="region of interest" description="Disordered" evidence="1">
    <location>
        <begin position="140"/>
        <end position="212"/>
    </location>
</feature>
<comment type="caution">
    <text evidence="2">The sequence shown here is derived from an EMBL/GenBank/DDBJ whole genome shotgun (WGS) entry which is preliminary data.</text>
</comment>
<dbReference type="EMBL" id="JAAGNC010000222">
    <property type="protein sequence ID" value="NEC62910.1"/>
    <property type="molecule type" value="Genomic_DNA"/>
</dbReference>
<keyword evidence="3" id="KW-1185">Reference proteome</keyword>
<evidence type="ECO:0000313" key="2">
    <source>
        <dbReference type="EMBL" id="NEC62910.1"/>
    </source>
</evidence>
<evidence type="ECO:0000256" key="1">
    <source>
        <dbReference type="SAM" id="MobiDB-lite"/>
    </source>
</evidence>
<protein>
    <recommendedName>
        <fullName evidence="4">DNA-binding domain-containing protein</fullName>
    </recommendedName>
</protein>
<evidence type="ECO:0000313" key="3">
    <source>
        <dbReference type="Proteomes" id="UP000470404"/>
    </source>
</evidence>
<dbReference type="Proteomes" id="UP000470404">
    <property type="component" value="Unassembled WGS sequence"/>
</dbReference>
<feature type="compositionally biased region" description="Basic residues" evidence="1">
    <location>
        <begin position="140"/>
        <end position="150"/>
    </location>
</feature>
<gene>
    <name evidence="2" type="ORF">G3I59_46800</name>
</gene>
<name>A0ABX0C572_9PSEU</name>
<evidence type="ECO:0008006" key="4">
    <source>
        <dbReference type="Google" id="ProtNLM"/>
    </source>
</evidence>
<organism evidence="2 3">
    <name type="scientific">Amycolatopsis rubida</name>
    <dbReference type="NCBI Taxonomy" id="112413"/>
    <lineage>
        <taxon>Bacteria</taxon>
        <taxon>Bacillati</taxon>
        <taxon>Actinomycetota</taxon>
        <taxon>Actinomycetes</taxon>
        <taxon>Pseudonocardiales</taxon>
        <taxon>Pseudonocardiaceae</taxon>
        <taxon>Amycolatopsis</taxon>
    </lineage>
</organism>
<reference evidence="2 3" key="1">
    <citation type="submission" date="2020-01" db="EMBL/GenBank/DDBJ databases">
        <title>Insect and environment-associated Actinomycetes.</title>
        <authorList>
            <person name="Currrie C."/>
            <person name="Chevrette M."/>
            <person name="Carlson C."/>
            <person name="Stubbendieck R."/>
            <person name="Wendt-Pienkowski E."/>
        </authorList>
    </citation>
    <scope>NUCLEOTIDE SEQUENCE [LARGE SCALE GENOMIC DNA]</scope>
    <source>
        <strain evidence="2 3">SID8386</strain>
    </source>
</reference>
<proteinExistence type="predicted"/>
<sequence>MHHRNAPSSVESRRRARCQSCLIVQMAVEMDTSRECASKWVNRWRRHGETGLLDLPSVPRHQSAVTPPRTWPGSRWPAHVVHLDVKKTGQIPDGGGWRIHGKAAARTGRSLAANPRPVDPLLLPALRRRRLLEAGLHRTAARRNRPHRDRVRPPGPGVLRSARHHPHELPRNRQRLLLPRARLRHRSARHPASANHALHPTPQRKSPRRPGLCAAPSWFEPGKGMARGTTLVSCVRFVGWSRRSTVCAPARRV</sequence>